<dbReference type="Proteomes" id="UP000030764">
    <property type="component" value="Unassembled WGS sequence"/>
</dbReference>
<feature type="region of interest" description="Disordered" evidence="1">
    <location>
        <begin position="348"/>
        <end position="386"/>
    </location>
</feature>
<evidence type="ECO:0000313" key="3">
    <source>
        <dbReference type="EMBL" id="KFD57394.1"/>
    </source>
</evidence>
<keyword evidence="4" id="KW-1185">Reference proteome</keyword>
<reference evidence="3 4" key="1">
    <citation type="journal article" date="2014" name="Nat. Genet.">
        <title>Genome and transcriptome of the porcine whipworm Trichuris suis.</title>
        <authorList>
            <person name="Jex A.R."/>
            <person name="Nejsum P."/>
            <person name="Schwarz E.M."/>
            <person name="Hu L."/>
            <person name="Young N.D."/>
            <person name="Hall R.S."/>
            <person name="Korhonen P.K."/>
            <person name="Liao S."/>
            <person name="Thamsborg S."/>
            <person name="Xia J."/>
            <person name="Xu P."/>
            <person name="Wang S."/>
            <person name="Scheerlinck J.P."/>
            <person name="Hofmann A."/>
            <person name="Sternberg P.W."/>
            <person name="Wang J."/>
            <person name="Gasser R.B."/>
        </authorList>
    </citation>
    <scope>NUCLEOTIDE SEQUENCE [LARGE SCALE GENOMIC DNA]</scope>
    <source>
        <strain evidence="3">DCEP-RM93M</strain>
    </source>
</reference>
<dbReference type="SUPFAM" id="SSF57625">
    <property type="entry name" value="Invertebrate chitin-binding proteins"/>
    <property type="match status" value="1"/>
</dbReference>
<feature type="compositionally biased region" description="Gly residues" evidence="1">
    <location>
        <begin position="365"/>
        <end position="375"/>
    </location>
</feature>
<evidence type="ECO:0000256" key="1">
    <source>
        <dbReference type="SAM" id="MobiDB-lite"/>
    </source>
</evidence>
<feature type="non-terminal residue" evidence="3">
    <location>
        <position position="386"/>
    </location>
</feature>
<evidence type="ECO:0000313" key="4">
    <source>
        <dbReference type="Proteomes" id="UP000030764"/>
    </source>
</evidence>
<proteinExistence type="predicted"/>
<keyword evidence="2" id="KW-0732">Signal</keyword>
<sequence length="386" mass="41295">QETLLSGILLLINYALLPTFADLSEGPSEDIPICDTREERIQKYNDHEYYICQKMPMAVGQKENYKGIWIHWDCGVEIEFDETVCKPVLDEAVHNPEMQPLMNEMVFCNEDQTWDTSENESAISGPRCAVESASLIAEEDDKKQYYKCQLSKQNTRCGQWHLKFCEGETVFDSSMQTCVPEQKSSKSKISMRMGYMPYGGAYAAAPYAYGYPAVPMMPYAAPAMRPYAYPYYGYMAPGYPYMAGGIPAPYGPMPMRPYYAGYPMGGLNHYYLSMYPWMYPGMPPYGMPPRIIPVGNQGGQQGTGGGGQQPAAGGGSGTGGGGAGGGIPGVNQIPGANKLPGLGGGGGGGIPGINKIPGANKLPGLSGGGGGGGSKLPGLNKIPEIG</sequence>
<gene>
    <name evidence="3" type="ORF">M513_01905</name>
</gene>
<accession>A0A085MJJ8</accession>
<name>A0A085MJJ8_9BILA</name>
<dbReference type="EMBL" id="KL363189">
    <property type="protein sequence ID" value="KFD57394.1"/>
    <property type="molecule type" value="Genomic_DNA"/>
</dbReference>
<feature type="non-terminal residue" evidence="3">
    <location>
        <position position="1"/>
    </location>
</feature>
<dbReference type="InterPro" id="IPR036508">
    <property type="entry name" value="Chitin-bd_dom_sf"/>
</dbReference>
<feature type="chain" id="PRO_5001795281" description="Chitin-binding type-2 domain-containing protein" evidence="2">
    <location>
        <begin position="22"/>
        <end position="386"/>
    </location>
</feature>
<feature type="compositionally biased region" description="Low complexity" evidence="1">
    <location>
        <begin position="352"/>
        <end position="364"/>
    </location>
</feature>
<organism evidence="3 4">
    <name type="scientific">Trichuris suis</name>
    <name type="common">pig whipworm</name>
    <dbReference type="NCBI Taxonomy" id="68888"/>
    <lineage>
        <taxon>Eukaryota</taxon>
        <taxon>Metazoa</taxon>
        <taxon>Ecdysozoa</taxon>
        <taxon>Nematoda</taxon>
        <taxon>Enoplea</taxon>
        <taxon>Dorylaimia</taxon>
        <taxon>Trichinellida</taxon>
        <taxon>Trichuridae</taxon>
        <taxon>Trichuris</taxon>
    </lineage>
</organism>
<dbReference type="AlphaFoldDB" id="A0A085MJJ8"/>
<dbReference type="GO" id="GO:0008061">
    <property type="term" value="F:chitin binding"/>
    <property type="evidence" value="ECO:0007669"/>
    <property type="project" value="InterPro"/>
</dbReference>
<feature type="signal peptide" evidence="2">
    <location>
        <begin position="1"/>
        <end position="21"/>
    </location>
</feature>
<feature type="region of interest" description="Disordered" evidence="1">
    <location>
        <begin position="292"/>
        <end position="329"/>
    </location>
</feature>
<feature type="compositionally biased region" description="Gly residues" evidence="1">
    <location>
        <begin position="296"/>
        <end position="328"/>
    </location>
</feature>
<protein>
    <recommendedName>
        <fullName evidence="5">Chitin-binding type-2 domain-containing protein</fullName>
    </recommendedName>
</protein>
<evidence type="ECO:0008006" key="5">
    <source>
        <dbReference type="Google" id="ProtNLM"/>
    </source>
</evidence>
<evidence type="ECO:0000256" key="2">
    <source>
        <dbReference type="SAM" id="SignalP"/>
    </source>
</evidence>